<evidence type="ECO:0000256" key="1">
    <source>
        <dbReference type="ARBA" id="ARBA00005417"/>
    </source>
</evidence>
<dbReference type="SUPFAM" id="SSF52540">
    <property type="entry name" value="P-loop containing nucleoside triphosphate hydrolases"/>
    <property type="match status" value="1"/>
</dbReference>
<dbReference type="GO" id="GO:0016887">
    <property type="term" value="F:ATP hydrolysis activity"/>
    <property type="evidence" value="ECO:0007669"/>
    <property type="project" value="InterPro"/>
</dbReference>
<dbReference type="PANTHER" id="PTHR42788">
    <property type="entry name" value="TAURINE IMPORT ATP-BINDING PROTEIN-RELATED"/>
    <property type="match status" value="1"/>
</dbReference>
<accession>A0A1H7NZV3</accession>
<evidence type="ECO:0000313" key="7">
    <source>
        <dbReference type="Proteomes" id="UP000199664"/>
    </source>
</evidence>
<dbReference type="PANTHER" id="PTHR42788:SF13">
    <property type="entry name" value="ALIPHATIC SULFONATES IMPORT ATP-BINDING PROTEIN SSUB"/>
    <property type="match status" value="1"/>
</dbReference>
<keyword evidence="7" id="KW-1185">Reference proteome</keyword>
<dbReference type="RefSeq" id="WP_091833341.1">
    <property type="nucleotide sequence ID" value="NZ_FOAN01000003.1"/>
</dbReference>
<evidence type="ECO:0000259" key="5">
    <source>
        <dbReference type="PROSITE" id="PS50893"/>
    </source>
</evidence>
<dbReference type="InterPro" id="IPR003439">
    <property type="entry name" value="ABC_transporter-like_ATP-bd"/>
</dbReference>
<dbReference type="Gene3D" id="3.40.50.300">
    <property type="entry name" value="P-loop containing nucleotide triphosphate hydrolases"/>
    <property type="match status" value="1"/>
</dbReference>
<dbReference type="PROSITE" id="PS00211">
    <property type="entry name" value="ABC_TRANSPORTER_1"/>
    <property type="match status" value="1"/>
</dbReference>
<evidence type="ECO:0000256" key="2">
    <source>
        <dbReference type="ARBA" id="ARBA00022448"/>
    </source>
</evidence>
<keyword evidence="2" id="KW-0813">Transport</keyword>
<dbReference type="EMBL" id="FOAN01000003">
    <property type="protein sequence ID" value="SEL28578.1"/>
    <property type="molecule type" value="Genomic_DNA"/>
</dbReference>
<evidence type="ECO:0000313" key="6">
    <source>
        <dbReference type="EMBL" id="SEL28578.1"/>
    </source>
</evidence>
<dbReference type="InterPro" id="IPR050166">
    <property type="entry name" value="ABC_transporter_ATP-bind"/>
</dbReference>
<sequence>MLEINDLSMSYGSGTQAKVIFRNLNCTVERGEIACLVGPSGVGKSTLMRCIAGLSRPVAGTVTLDGAVIDRPHKDIAVVFQDYGRSLMPWLSVLGNVTLPLRHRIADGGRRDSAAEAAIEAVGLKGHERKYPWQLSGGMQQRVAIARAIACEPRLLLMDEPFASVDAQTRAELEDLTLGLRERLGMSVVVVTHDIDESIYLSDRVVVLRGSPAEVVDTLAVPLPTPRDQIATKSEPRFAELRARVLHEIRGERGAAPARLSLVGEEPLQRTSIAGRTA</sequence>
<dbReference type="PROSITE" id="PS50893">
    <property type="entry name" value="ABC_TRANSPORTER_2"/>
    <property type="match status" value="1"/>
</dbReference>
<dbReference type="InterPro" id="IPR017871">
    <property type="entry name" value="ABC_transporter-like_CS"/>
</dbReference>
<dbReference type="STRING" id="1036779.SAMN04515666_103305"/>
<evidence type="ECO:0000256" key="4">
    <source>
        <dbReference type="ARBA" id="ARBA00022840"/>
    </source>
</evidence>
<evidence type="ECO:0000256" key="3">
    <source>
        <dbReference type="ARBA" id="ARBA00022741"/>
    </source>
</evidence>
<dbReference type="SMART" id="SM00382">
    <property type="entry name" value="AAA"/>
    <property type="match status" value="1"/>
</dbReference>
<dbReference type="InterPro" id="IPR003593">
    <property type="entry name" value="AAA+_ATPase"/>
</dbReference>
<dbReference type="CDD" id="cd03293">
    <property type="entry name" value="ABC_NrtD_SsuB_transporters"/>
    <property type="match status" value="1"/>
</dbReference>
<gene>
    <name evidence="6" type="ORF">SAMN04515666_103305</name>
</gene>
<reference evidence="7" key="1">
    <citation type="submission" date="2016-10" db="EMBL/GenBank/DDBJ databases">
        <authorList>
            <person name="Varghese N."/>
            <person name="Submissions S."/>
        </authorList>
    </citation>
    <scope>NUCLEOTIDE SEQUENCE [LARGE SCALE GENOMIC DNA]</scope>
    <source>
        <strain evidence="7">LMG 26383,CCUG 61248,R- 45681</strain>
    </source>
</reference>
<dbReference type="AlphaFoldDB" id="A0A1H7NZV3"/>
<dbReference type="GO" id="GO:0005524">
    <property type="term" value="F:ATP binding"/>
    <property type="evidence" value="ECO:0007669"/>
    <property type="project" value="UniProtKB-KW"/>
</dbReference>
<dbReference type="OrthoDB" id="9807242at2"/>
<comment type="similarity">
    <text evidence="1">Belongs to the ABC transporter superfamily.</text>
</comment>
<keyword evidence="4 6" id="KW-0067">ATP-binding</keyword>
<proteinExistence type="inferred from homology"/>
<dbReference type="Proteomes" id="UP000199664">
    <property type="component" value="Unassembled WGS sequence"/>
</dbReference>
<organism evidence="6 7">
    <name type="scientific">Bosea lupini</name>
    <dbReference type="NCBI Taxonomy" id="1036779"/>
    <lineage>
        <taxon>Bacteria</taxon>
        <taxon>Pseudomonadati</taxon>
        <taxon>Pseudomonadota</taxon>
        <taxon>Alphaproteobacteria</taxon>
        <taxon>Hyphomicrobiales</taxon>
        <taxon>Boseaceae</taxon>
        <taxon>Bosea</taxon>
    </lineage>
</organism>
<dbReference type="InterPro" id="IPR027417">
    <property type="entry name" value="P-loop_NTPase"/>
</dbReference>
<protein>
    <submittedName>
        <fullName evidence="6">NitT/TauT family transport system ATP-binding protein</fullName>
    </submittedName>
</protein>
<feature type="domain" description="ABC transporter" evidence="5">
    <location>
        <begin position="2"/>
        <end position="235"/>
    </location>
</feature>
<keyword evidence="3" id="KW-0547">Nucleotide-binding</keyword>
<dbReference type="Pfam" id="PF00005">
    <property type="entry name" value="ABC_tran"/>
    <property type="match status" value="1"/>
</dbReference>
<name>A0A1H7NZV3_9HYPH</name>